<evidence type="ECO:0000313" key="2">
    <source>
        <dbReference type="Proteomes" id="UP000182915"/>
    </source>
</evidence>
<evidence type="ECO:0000313" key="1">
    <source>
        <dbReference type="EMBL" id="SEH73119.1"/>
    </source>
</evidence>
<keyword evidence="2" id="KW-1185">Reference proteome</keyword>
<dbReference type="AlphaFoldDB" id="A0A1H6KMU8"/>
<gene>
    <name evidence="1" type="ORF">SAMN04489835_3400</name>
</gene>
<dbReference type="Proteomes" id="UP000182915">
    <property type="component" value="Chromosome I"/>
</dbReference>
<protein>
    <submittedName>
        <fullName evidence="1">Uncharacterized protein</fullName>
    </submittedName>
</protein>
<name>A0A1H6KMU8_MYCRU</name>
<dbReference type="EMBL" id="LT629971">
    <property type="protein sequence ID" value="SEH73119.1"/>
    <property type="molecule type" value="Genomic_DNA"/>
</dbReference>
<reference evidence="2" key="1">
    <citation type="submission" date="2016-10" db="EMBL/GenBank/DDBJ databases">
        <authorList>
            <person name="Varghese N."/>
            <person name="Submissions S."/>
        </authorList>
    </citation>
    <scope>NUCLEOTIDE SEQUENCE [LARGE SCALE GENOMIC DNA]</scope>
    <source>
        <strain evidence="2">DSM 45405</strain>
    </source>
</reference>
<organism evidence="1 2">
    <name type="scientific">Mycolicibacterium rutilum</name>
    <name type="common">Mycobacterium rutilum</name>
    <dbReference type="NCBI Taxonomy" id="370526"/>
    <lineage>
        <taxon>Bacteria</taxon>
        <taxon>Bacillati</taxon>
        <taxon>Actinomycetota</taxon>
        <taxon>Actinomycetes</taxon>
        <taxon>Mycobacteriales</taxon>
        <taxon>Mycobacteriaceae</taxon>
        <taxon>Mycolicibacterium</taxon>
    </lineage>
</organism>
<accession>A0A1H6KMU8</accession>
<sequence>MNICHTWYWVKMGFGNVPSSAGGMSNVFAVRNRRPGR</sequence>
<proteinExistence type="predicted"/>